<evidence type="ECO:0000313" key="2">
    <source>
        <dbReference type="Proteomes" id="UP000805649"/>
    </source>
</evidence>
<keyword evidence="2" id="KW-1185">Reference proteome</keyword>
<name>A0ACC3ZBZ8_COLTU</name>
<gene>
    <name evidence="1" type="ORF">CTRU02_204415</name>
</gene>
<evidence type="ECO:0000313" key="1">
    <source>
        <dbReference type="EMBL" id="KAL0941652.1"/>
    </source>
</evidence>
<comment type="caution">
    <text evidence="1">The sequence shown here is derived from an EMBL/GenBank/DDBJ whole genome shotgun (WGS) entry which is preliminary data.</text>
</comment>
<dbReference type="Proteomes" id="UP000805649">
    <property type="component" value="Unassembled WGS sequence"/>
</dbReference>
<reference evidence="1 2" key="1">
    <citation type="journal article" date="2020" name="Phytopathology">
        <title>Genome Sequence Resources of Colletotrichum truncatum, C. plurivorum, C. musicola, and C. sojae: Four Species Pathogenic to Soybean (Glycine max).</title>
        <authorList>
            <person name="Rogerio F."/>
            <person name="Boufleur T.R."/>
            <person name="Ciampi-Guillardi M."/>
            <person name="Sukno S.A."/>
            <person name="Thon M.R."/>
            <person name="Massola Junior N.S."/>
            <person name="Baroncelli R."/>
        </authorList>
    </citation>
    <scope>NUCLEOTIDE SEQUENCE [LARGE SCALE GENOMIC DNA]</scope>
    <source>
        <strain evidence="1 2">CMES1059</strain>
    </source>
</reference>
<proteinExistence type="predicted"/>
<organism evidence="1 2">
    <name type="scientific">Colletotrichum truncatum</name>
    <name type="common">Anthracnose fungus</name>
    <name type="synonym">Colletotrichum capsici</name>
    <dbReference type="NCBI Taxonomy" id="5467"/>
    <lineage>
        <taxon>Eukaryota</taxon>
        <taxon>Fungi</taxon>
        <taxon>Dikarya</taxon>
        <taxon>Ascomycota</taxon>
        <taxon>Pezizomycotina</taxon>
        <taxon>Sordariomycetes</taxon>
        <taxon>Hypocreomycetidae</taxon>
        <taxon>Glomerellales</taxon>
        <taxon>Glomerellaceae</taxon>
        <taxon>Colletotrichum</taxon>
        <taxon>Colletotrichum truncatum species complex</taxon>
    </lineage>
</organism>
<accession>A0ACC3ZBZ8</accession>
<dbReference type="EMBL" id="VUJX02000002">
    <property type="protein sequence ID" value="KAL0941652.1"/>
    <property type="molecule type" value="Genomic_DNA"/>
</dbReference>
<protein>
    <submittedName>
        <fullName evidence="1">Uncharacterized protein</fullName>
    </submittedName>
</protein>
<sequence>MKFFHLAGIALWAPSLTSAYLCTCVGIPERPISAAAGLCNDLKGKICYDKASNTNACIMTRKFTDQECATRYSKLVNGKLVPDTSFKAFCQLGTTC</sequence>